<evidence type="ECO:0000256" key="1">
    <source>
        <dbReference type="SAM" id="MobiDB-lite"/>
    </source>
</evidence>
<protein>
    <submittedName>
        <fullName evidence="2">C-terminal binding protein AN-like</fullName>
    </submittedName>
</protein>
<feature type="region of interest" description="Disordered" evidence="1">
    <location>
        <begin position="59"/>
        <end position="92"/>
    </location>
</feature>
<name>A0A5N5I3N3_9ROSA</name>
<evidence type="ECO:0000313" key="2">
    <source>
        <dbReference type="EMBL" id="KAB2634429.1"/>
    </source>
</evidence>
<gene>
    <name evidence="2" type="ORF">D8674_038292</name>
</gene>
<keyword evidence="3" id="KW-1185">Reference proteome</keyword>
<feature type="compositionally biased region" description="Basic and acidic residues" evidence="1">
    <location>
        <begin position="75"/>
        <end position="85"/>
    </location>
</feature>
<evidence type="ECO:0000313" key="3">
    <source>
        <dbReference type="Proteomes" id="UP000327157"/>
    </source>
</evidence>
<organism evidence="2 3">
    <name type="scientific">Pyrus ussuriensis x Pyrus communis</name>
    <dbReference type="NCBI Taxonomy" id="2448454"/>
    <lineage>
        <taxon>Eukaryota</taxon>
        <taxon>Viridiplantae</taxon>
        <taxon>Streptophyta</taxon>
        <taxon>Embryophyta</taxon>
        <taxon>Tracheophyta</taxon>
        <taxon>Spermatophyta</taxon>
        <taxon>Magnoliopsida</taxon>
        <taxon>eudicotyledons</taxon>
        <taxon>Gunneridae</taxon>
        <taxon>Pentapetalae</taxon>
        <taxon>rosids</taxon>
        <taxon>fabids</taxon>
        <taxon>Rosales</taxon>
        <taxon>Rosaceae</taxon>
        <taxon>Amygdaloideae</taxon>
        <taxon>Maleae</taxon>
        <taxon>Pyrus</taxon>
    </lineage>
</organism>
<reference evidence="2 3" key="1">
    <citation type="submission" date="2019-09" db="EMBL/GenBank/DDBJ databases">
        <authorList>
            <person name="Ou C."/>
        </authorList>
    </citation>
    <scope>NUCLEOTIDE SEQUENCE [LARGE SCALE GENOMIC DNA]</scope>
    <source>
        <strain evidence="2">S2</strain>
        <tissue evidence="2">Leaf</tissue>
    </source>
</reference>
<dbReference type="AlphaFoldDB" id="A0A5N5I3N3"/>
<comment type="caution">
    <text evidence="2">The sequence shown here is derived from an EMBL/GenBank/DDBJ whole genome shotgun (WGS) entry which is preliminary data.</text>
</comment>
<proteinExistence type="predicted"/>
<reference evidence="2 3" key="2">
    <citation type="submission" date="2019-11" db="EMBL/GenBank/DDBJ databases">
        <title>A de novo genome assembly of a pear dwarfing rootstock.</title>
        <authorList>
            <person name="Wang F."/>
            <person name="Wang J."/>
            <person name="Li S."/>
            <person name="Zhang Y."/>
            <person name="Fang M."/>
            <person name="Ma L."/>
            <person name="Zhao Y."/>
            <person name="Jiang S."/>
        </authorList>
    </citation>
    <scope>NUCLEOTIDE SEQUENCE [LARGE SCALE GENOMIC DNA]</scope>
    <source>
        <strain evidence="2">S2</strain>
        <tissue evidence="2">Leaf</tissue>
    </source>
</reference>
<accession>A0A5N5I3N3</accession>
<dbReference type="Proteomes" id="UP000327157">
    <property type="component" value="Unassembled WGS sequence"/>
</dbReference>
<sequence length="92" mass="10492">MLTLGSNLSMQTHPVPRRLPTWLWHFSLPNAHALIPRTLCFGMGRLQPLCCGMRQYRRLEGDDGGDGGRNSQVARKRETKMELSRGLESVNW</sequence>
<dbReference type="EMBL" id="SMOL01000066">
    <property type="protein sequence ID" value="KAB2634429.1"/>
    <property type="molecule type" value="Genomic_DNA"/>
</dbReference>